<organism evidence="2 3">
    <name type="scientific">Candidatus Cryptobacteroides intestinigallinarum</name>
    <dbReference type="NCBI Taxonomy" id="2840767"/>
    <lineage>
        <taxon>Bacteria</taxon>
        <taxon>Pseudomonadati</taxon>
        <taxon>Bacteroidota</taxon>
        <taxon>Bacteroidia</taxon>
        <taxon>Bacteroidales</taxon>
        <taxon>Candidatus Cryptobacteroides</taxon>
    </lineage>
</organism>
<evidence type="ECO:0000256" key="1">
    <source>
        <dbReference type="SAM" id="Phobius"/>
    </source>
</evidence>
<protein>
    <submittedName>
        <fullName evidence="2">Uncharacterized protein</fullName>
    </submittedName>
</protein>
<dbReference type="Proteomes" id="UP000823617">
    <property type="component" value="Unassembled WGS sequence"/>
</dbReference>
<keyword evidence="1" id="KW-0812">Transmembrane</keyword>
<keyword evidence="1" id="KW-0472">Membrane</keyword>
<keyword evidence="1" id="KW-1133">Transmembrane helix</keyword>
<sequence length="75" mass="8247">MSARTSISSLTRNPPCRLCLDRARRRKVVGGAIAPVVMGLIGEQHMTTGFLIPLDCFAVILAYAALYRRMRGRLG</sequence>
<name>A0A9D9HKU5_9BACT</name>
<comment type="caution">
    <text evidence="2">The sequence shown here is derived from an EMBL/GenBank/DDBJ whole genome shotgun (WGS) entry which is preliminary data.</text>
</comment>
<dbReference type="InterPro" id="IPR036259">
    <property type="entry name" value="MFS_trans_sf"/>
</dbReference>
<gene>
    <name evidence="2" type="ORF">IAC08_04765</name>
</gene>
<reference evidence="2" key="2">
    <citation type="journal article" date="2021" name="PeerJ">
        <title>Extensive microbial diversity within the chicken gut microbiome revealed by metagenomics and culture.</title>
        <authorList>
            <person name="Gilroy R."/>
            <person name="Ravi A."/>
            <person name="Getino M."/>
            <person name="Pursley I."/>
            <person name="Horton D.L."/>
            <person name="Alikhan N.F."/>
            <person name="Baker D."/>
            <person name="Gharbi K."/>
            <person name="Hall N."/>
            <person name="Watson M."/>
            <person name="Adriaenssens E.M."/>
            <person name="Foster-Nyarko E."/>
            <person name="Jarju S."/>
            <person name="Secka A."/>
            <person name="Antonio M."/>
            <person name="Oren A."/>
            <person name="Chaudhuri R.R."/>
            <person name="La Ragione R."/>
            <person name="Hildebrand F."/>
            <person name="Pallen M.J."/>
        </authorList>
    </citation>
    <scope>NUCLEOTIDE SEQUENCE</scope>
    <source>
        <strain evidence="2">B1-3475</strain>
    </source>
</reference>
<dbReference type="Gene3D" id="1.20.1250.20">
    <property type="entry name" value="MFS general substrate transporter like domains"/>
    <property type="match status" value="1"/>
</dbReference>
<feature type="transmembrane region" description="Helical" evidence="1">
    <location>
        <begin position="46"/>
        <end position="66"/>
    </location>
</feature>
<proteinExistence type="predicted"/>
<dbReference type="EMBL" id="JADIMK010000046">
    <property type="protein sequence ID" value="MBO8455697.1"/>
    <property type="molecule type" value="Genomic_DNA"/>
</dbReference>
<evidence type="ECO:0000313" key="2">
    <source>
        <dbReference type="EMBL" id="MBO8455697.1"/>
    </source>
</evidence>
<accession>A0A9D9HKU5</accession>
<dbReference type="AlphaFoldDB" id="A0A9D9HKU5"/>
<evidence type="ECO:0000313" key="3">
    <source>
        <dbReference type="Proteomes" id="UP000823617"/>
    </source>
</evidence>
<reference evidence="2" key="1">
    <citation type="submission" date="2020-10" db="EMBL/GenBank/DDBJ databases">
        <authorList>
            <person name="Gilroy R."/>
        </authorList>
    </citation>
    <scope>NUCLEOTIDE SEQUENCE</scope>
    <source>
        <strain evidence="2">B1-3475</strain>
    </source>
</reference>